<dbReference type="Proteomes" id="UP000789572">
    <property type="component" value="Unassembled WGS sequence"/>
</dbReference>
<evidence type="ECO:0000313" key="1">
    <source>
        <dbReference type="EMBL" id="CAG8597471.1"/>
    </source>
</evidence>
<sequence>MVAIPLLSKLPVEVVLDIIIAFEGDTVDKLCLIGHINRYLRNLLLCRTIFWKRIDLTRHKDKAPDALVHILNILPCKSLKAVSAIILDGTVVKDFHVQILLPRFPNLRFLSIRECHKLVLEDLHEVFECWKKHNVTFPNLNEIDATGTNGNSYHRYDDHAVQRGFYEILQRDHEIMRKLQNDMIAITKNENAIFHCKVCEKCKIRVSIELQKWSLPHESGSAICASCL</sequence>
<accession>A0A9N9CEX3</accession>
<reference evidence="1" key="1">
    <citation type="submission" date="2021-06" db="EMBL/GenBank/DDBJ databases">
        <authorList>
            <person name="Kallberg Y."/>
            <person name="Tangrot J."/>
            <person name="Rosling A."/>
        </authorList>
    </citation>
    <scope>NUCLEOTIDE SEQUENCE</scope>
    <source>
        <strain evidence="1">IA702</strain>
    </source>
</reference>
<gene>
    <name evidence="1" type="ORF">POCULU_LOCUS7289</name>
</gene>
<dbReference type="AlphaFoldDB" id="A0A9N9CEX3"/>
<name>A0A9N9CEX3_9GLOM</name>
<organism evidence="1 2">
    <name type="scientific">Paraglomus occultum</name>
    <dbReference type="NCBI Taxonomy" id="144539"/>
    <lineage>
        <taxon>Eukaryota</taxon>
        <taxon>Fungi</taxon>
        <taxon>Fungi incertae sedis</taxon>
        <taxon>Mucoromycota</taxon>
        <taxon>Glomeromycotina</taxon>
        <taxon>Glomeromycetes</taxon>
        <taxon>Paraglomerales</taxon>
        <taxon>Paraglomeraceae</taxon>
        <taxon>Paraglomus</taxon>
    </lineage>
</organism>
<proteinExistence type="predicted"/>
<protein>
    <submittedName>
        <fullName evidence="1">4372_t:CDS:1</fullName>
    </submittedName>
</protein>
<dbReference type="EMBL" id="CAJVPJ010001604">
    <property type="protein sequence ID" value="CAG8597471.1"/>
    <property type="molecule type" value="Genomic_DNA"/>
</dbReference>
<evidence type="ECO:0000313" key="2">
    <source>
        <dbReference type="Proteomes" id="UP000789572"/>
    </source>
</evidence>
<keyword evidence="2" id="KW-1185">Reference proteome</keyword>
<comment type="caution">
    <text evidence="1">The sequence shown here is derived from an EMBL/GenBank/DDBJ whole genome shotgun (WGS) entry which is preliminary data.</text>
</comment>